<evidence type="ECO:0000313" key="3">
    <source>
        <dbReference type="Proteomes" id="UP000046176"/>
    </source>
</evidence>
<organism evidence="2 3">
    <name type="scientific">Neorhizobium galegae bv. officinalis</name>
    <dbReference type="NCBI Taxonomy" id="323656"/>
    <lineage>
        <taxon>Bacteria</taxon>
        <taxon>Pseudomonadati</taxon>
        <taxon>Pseudomonadota</taxon>
        <taxon>Alphaproteobacteria</taxon>
        <taxon>Hyphomicrobiales</taxon>
        <taxon>Rhizobiaceae</taxon>
        <taxon>Rhizobium/Agrobacterium group</taxon>
        <taxon>Neorhizobium</taxon>
    </lineage>
</organism>
<feature type="chain" id="PRO_5006682703" evidence="1">
    <location>
        <begin position="25"/>
        <end position="104"/>
    </location>
</feature>
<sequence length="104" mass="10784">MNRIFGSLGVAAVLLVLAPIGSGAQDSATPNPTEQRDADFCGAGGAGCDPADVQQWKAIGNRLADLSSADLSQYAYACAKHADWGQDCETDPVAVLKRLGIEGY</sequence>
<keyword evidence="1" id="KW-0732">Signal</keyword>
<gene>
    <name evidence="2" type="ORF">NGAL_HAMBI1145_53130</name>
</gene>
<dbReference type="Proteomes" id="UP000046176">
    <property type="component" value="Unassembled WGS sequence"/>
</dbReference>
<feature type="signal peptide" evidence="1">
    <location>
        <begin position="1"/>
        <end position="24"/>
    </location>
</feature>
<name>A0A0T7FZ58_NEOGA</name>
<reference evidence="2 3" key="1">
    <citation type="submission" date="2014-08" db="EMBL/GenBank/DDBJ databases">
        <authorList>
            <person name="Chen Y.-H."/>
        </authorList>
    </citation>
    <scope>NUCLEOTIDE SEQUENCE [LARGE SCALE GENOMIC DNA]</scope>
</reference>
<protein>
    <submittedName>
        <fullName evidence="2">Uncharacterized protein</fullName>
    </submittedName>
</protein>
<evidence type="ECO:0000313" key="2">
    <source>
        <dbReference type="EMBL" id="CDZ40274.1"/>
    </source>
</evidence>
<dbReference type="RefSeq" id="WP_046669235.1">
    <property type="nucleotide sequence ID" value="NZ_CCRH01000020.1"/>
</dbReference>
<dbReference type="OrthoDB" id="8116951at2"/>
<dbReference type="AlphaFoldDB" id="A0A0T7FZ58"/>
<evidence type="ECO:0000256" key="1">
    <source>
        <dbReference type="SAM" id="SignalP"/>
    </source>
</evidence>
<dbReference type="EMBL" id="CCRH01000020">
    <property type="protein sequence ID" value="CDZ40274.1"/>
    <property type="molecule type" value="Genomic_DNA"/>
</dbReference>
<accession>A0A0T7FZ58</accession>
<proteinExistence type="predicted"/>